<dbReference type="PROSITE" id="PS51257">
    <property type="entry name" value="PROKAR_LIPOPROTEIN"/>
    <property type="match status" value="1"/>
</dbReference>
<proteinExistence type="predicted"/>
<dbReference type="AlphaFoldDB" id="A0A934V9V1"/>
<feature type="chain" id="PRO_5037281160" description="Tetratricopeptide repeat protein" evidence="1">
    <location>
        <begin position="29"/>
        <end position="1131"/>
    </location>
</feature>
<dbReference type="SUPFAM" id="SSF48452">
    <property type="entry name" value="TPR-like"/>
    <property type="match status" value="1"/>
</dbReference>
<evidence type="ECO:0000313" key="2">
    <source>
        <dbReference type="EMBL" id="MBK1825633.1"/>
    </source>
</evidence>
<comment type="caution">
    <text evidence="2">The sequence shown here is derived from an EMBL/GenBank/DDBJ whole genome shotgun (WGS) entry which is preliminary data.</text>
</comment>
<accession>A0A934V9V1</accession>
<keyword evidence="3" id="KW-1185">Reference proteome</keyword>
<reference evidence="2" key="1">
    <citation type="submission" date="2021-01" db="EMBL/GenBank/DDBJ databases">
        <title>Modified the classification status of verrucomicrobia.</title>
        <authorList>
            <person name="Feng X."/>
        </authorList>
    </citation>
    <scope>NUCLEOTIDE SEQUENCE</scope>
    <source>
        <strain evidence="2">KCTC 22201</strain>
    </source>
</reference>
<evidence type="ECO:0000313" key="3">
    <source>
        <dbReference type="Proteomes" id="UP000658278"/>
    </source>
</evidence>
<protein>
    <recommendedName>
        <fullName evidence="4">Tetratricopeptide repeat protein</fullName>
    </recommendedName>
</protein>
<dbReference type="Proteomes" id="UP000658278">
    <property type="component" value="Unassembled WGS sequence"/>
</dbReference>
<gene>
    <name evidence="2" type="ORF">JIN81_01265</name>
</gene>
<dbReference type="EMBL" id="JAENII010000001">
    <property type="protein sequence ID" value="MBK1825633.1"/>
    <property type="molecule type" value="Genomic_DNA"/>
</dbReference>
<keyword evidence="1" id="KW-0732">Signal</keyword>
<name>A0A934V9V1_9BACT</name>
<dbReference type="Gene3D" id="1.25.40.10">
    <property type="entry name" value="Tetratricopeptide repeat domain"/>
    <property type="match status" value="3"/>
</dbReference>
<feature type="signal peptide" evidence="1">
    <location>
        <begin position="1"/>
        <end position="28"/>
    </location>
</feature>
<organism evidence="2 3">
    <name type="scientific">Haloferula rosea</name>
    <dbReference type="NCBI Taxonomy" id="490093"/>
    <lineage>
        <taxon>Bacteria</taxon>
        <taxon>Pseudomonadati</taxon>
        <taxon>Verrucomicrobiota</taxon>
        <taxon>Verrucomicrobiia</taxon>
        <taxon>Verrucomicrobiales</taxon>
        <taxon>Verrucomicrobiaceae</taxon>
        <taxon>Haloferula</taxon>
    </lineage>
</organism>
<sequence length="1131" mass="127955">MTRRIHLPHRITLILRRTLIALSPLVIACGPHFYQAPPPLARYPERTAGKTWQQLLAESKPSSGESRKQVLQATTEFFEAFPELDETTRRARLQVLIEQNRATRYQPAIGNLLVECGELLDAPTPGFEDYLRERSADLTRTFPKAPVKDWNLDDDEIKQLRQAHQRKLASLLRISQHKLKTSPEGLRPNHLVRHAALLMRLGEFGGAHRLFVETSAEFPAHPRGEVAAFMLGRCSLAITRAMPHRTPEEHRLQRNQYDLVETEFAKYLETFPEGRFTDDAYGWLGAVAADQNQLGLAIDRQLARLEIQQTREVMSSALRELDQLFARLYDRALDQDFWDEDHSYFGTMPDFELLASHPDVARLFLFHAVDPAYQVHLPIHYSNETGDRGTLHFLERRILKTSPFSRLALKELGRTIIERDIALDATSHLILGWSALRNDDPAQALSLFDRGLTLARTDELIHARAIALSRQEHYQASADAYAELNKAFPDSPLTGPSRFDHALALQRAGEAGEAILILLDLDGFYDPEHRERPDMMLHPDHEAIQWIDTLAQFAPIDEIRRPLDRLPAGDPRTRILRALVRSRALCQEDFALAGKHLDEADQPAFPIHQFGRRWNGHRQIHLTPERWKDEFKSLRNTARAIRLASPRDPGLAAAHLRHARQWEALRGHLTLPLLSVFDYSASESPKLDQLRRTNGRMLGISDQEIVAELDSRDELSHALDHYLAAAGSTHPEIAAPALEGANEVLFKLAEFSLYRCSRAVETDATRLSNELVDRLESDFPDRPETARAVRFTFVPPDILGHWMPGDYNPGNADAAIAAELEAGNDRGTDEAVNQRYQAILASLHFLPHSDQTMKEIRGDLTEATHEFELIRSHLEAHELLRLVDNLDDLHAAAHTPGVTVEQLGEYAALRLSSTSPVGEPPSDSPLVSFYEFLSLIRPLPNGNEVTRQSPARWQKFIETYPKSPKCEAASLRRARILVRHAAPIPHVRAFHFPAAPIANGYKQLHSRPDPAKLGEAVQAIEEHRTRFPNGRYHRDIDLLQAACDSWNGETARALKSLTTILADTDHPELLGDASLYFAQLMERLLDPSRRPELLVAIQQTPDSIIPLKKLAHGDTCLSRLRPLIPWIESRI</sequence>
<dbReference type="RefSeq" id="WP_200275471.1">
    <property type="nucleotide sequence ID" value="NZ_JAENII010000001.1"/>
</dbReference>
<dbReference type="InterPro" id="IPR011990">
    <property type="entry name" value="TPR-like_helical_dom_sf"/>
</dbReference>
<evidence type="ECO:0000256" key="1">
    <source>
        <dbReference type="SAM" id="SignalP"/>
    </source>
</evidence>
<evidence type="ECO:0008006" key="4">
    <source>
        <dbReference type="Google" id="ProtNLM"/>
    </source>
</evidence>